<protein>
    <submittedName>
        <fullName evidence="2">Prepilin-type N-terminal cleavage/methylation domain-containing protein</fullName>
    </submittedName>
</protein>
<sequence>MFRSTLAQGGFSMLEVMVAVSIMSLIAVATTPVWINDYNEKRSNLTIEETQSILDAARVYRVEHGTWPGGTTCLSAVNALKSTSPPLLAGVTNVNPFNQTLSTSCTTTTFSVDQTVSPDWDGVVANGLASSQVLSAPSNTVRTTIGVPGTEPALDSKLSRIATGNAEMNRMQTTLLLGNNDIREVAHIDADSLNVAGNTTTGTLGVVGAASAASLAVSGTTTTGALNVTGNAVVGGTTRLNGAVTFNDTARFNDAADFREVVKLNKVVTEGASCTAAGNGAIARNAAGLTLSCQSGVWHAPSASVSTVVRSSFSNYTACAANETLIGGSISCCS</sequence>
<evidence type="ECO:0000313" key="2">
    <source>
        <dbReference type="EMBL" id="MBA1306031.1"/>
    </source>
</evidence>
<reference evidence="2" key="1">
    <citation type="submission" date="2020-02" db="EMBL/GenBank/DDBJ databases">
        <title>Synteny-based analysis reveals conserved mechanism for high triclosan tolerance in Pseudomonas, as well as instances of horizontal transfer.</title>
        <authorList>
            <person name="Mcfarland A.G."/>
            <person name="Bertucci H.K."/>
            <person name="Litmann E."/>
            <person name="Shen J."/>
            <person name="Huttenhower C."/>
            <person name="Hartmann E.M."/>
        </authorList>
    </citation>
    <scope>NUCLEOTIDE SEQUENCE</scope>
    <source>
        <strain evidence="2">109A1</strain>
    </source>
</reference>
<feature type="transmembrane region" description="Helical" evidence="1">
    <location>
        <begin position="12"/>
        <end position="35"/>
    </location>
</feature>
<dbReference type="EMBL" id="JAAMRD010000014">
    <property type="protein sequence ID" value="MBA1306031.1"/>
    <property type="molecule type" value="Genomic_DNA"/>
</dbReference>
<dbReference type="AlphaFoldDB" id="A0AA40RUG2"/>
<evidence type="ECO:0000256" key="1">
    <source>
        <dbReference type="SAM" id="Phobius"/>
    </source>
</evidence>
<dbReference type="InterPro" id="IPR012902">
    <property type="entry name" value="N_methyl_site"/>
</dbReference>
<dbReference type="SUPFAM" id="SSF54523">
    <property type="entry name" value="Pili subunits"/>
    <property type="match status" value="1"/>
</dbReference>
<keyword evidence="1" id="KW-0812">Transmembrane</keyword>
<keyword evidence="1" id="KW-1133">Transmembrane helix</keyword>
<feature type="non-terminal residue" evidence="2">
    <location>
        <position position="334"/>
    </location>
</feature>
<comment type="caution">
    <text evidence="2">The sequence shown here is derived from an EMBL/GenBank/DDBJ whole genome shotgun (WGS) entry which is preliminary data.</text>
</comment>
<gene>
    <name evidence="2" type="ORF">G7024_16695</name>
</gene>
<dbReference type="Proteomes" id="UP001138621">
    <property type="component" value="Unassembled WGS sequence"/>
</dbReference>
<keyword evidence="1" id="KW-0472">Membrane</keyword>
<dbReference type="InterPro" id="IPR045584">
    <property type="entry name" value="Pilin-like"/>
</dbReference>
<dbReference type="Pfam" id="PF07963">
    <property type="entry name" value="N_methyl"/>
    <property type="match status" value="1"/>
</dbReference>
<evidence type="ECO:0000313" key="3">
    <source>
        <dbReference type="Proteomes" id="UP001138621"/>
    </source>
</evidence>
<name>A0AA40RUG2_STUST</name>
<accession>A0AA40RUG2</accession>
<dbReference type="NCBIfam" id="TIGR02532">
    <property type="entry name" value="IV_pilin_GFxxxE"/>
    <property type="match status" value="1"/>
</dbReference>
<proteinExistence type="predicted"/>
<organism evidence="2 3">
    <name type="scientific">Stutzerimonas stutzeri</name>
    <name type="common">Pseudomonas stutzeri</name>
    <dbReference type="NCBI Taxonomy" id="316"/>
    <lineage>
        <taxon>Bacteria</taxon>
        <taxon>Pseudomonadati</taxon>
        <taxon>Pseudomonadota</taxon>
        <taxon>Gammaproteobacteria</taxon>
        <taxon>Pseudomonadales</taxon>
        <taxon>Pseudomonadaceae</taxon>
        <taxon>Stutzerimonas</taxon>
    </lineage>
</organism>